<keyword evidence="6 8" id="KW-1133">Transmembrane helix</keyword>
<dbReference type="SUPFAM" id="SSF53649">
    <property type="entry name" value="Alkaline phosphatase-like"/>
    <property type="match status" value="1"/>
</dbReference>
<keyword evidence="2" id="KW-1003">Cell membrane</keyword>
<feature type="domain" description="Phosphoethanolamine transferase N-terminal" evidence="10">
    <location>
        <begin position="6"/>
        <end position="154"/>
    </location>
</feature>
<dbReference type="PANTHER" id="PTHR30443">
    <property type="entry name" value="INNER MEMBRANE PROTEIN"/>
    <property type="match status" value="1"/>
</dbReference>
<dbReference type="InterPro" id="IPR000917">
    <property type="entry name" value="Sulfatase_N"/>
</dbReference>
<evidence type="ECO:0000256" key="2">
    <source>
        <dbReference type="ARBA" id="ARBA00022475"/>
    </source>
</evidence>
<protein>
    <submittedName>
        <fullName evidence="11">Phosphoethanolamine transferase</fullName>
    </submittedName>
</protein>
<dbReference type="NCBIfam" id="NF028537">
    <property type="entry name" value="P_eth_NH2_trans"/>
    <property type="match status" value="1"/>
</dbReference>
<evidence type="ECO:0000256" key="6">
    <source>
        <dbReference type="ARBA" id="ARBA00022989"/>
    </source>
</evidence>
<evidence type="ECO:0000256" key="5">
    <source>
        <dbReference type="ARBA" id="ARBA00022692"/>
    </source>
</evidence>
<dbReference type="InterPro" id="IPR017850">
    <property type="entry name" value="Alkaline_phosphatase_core_sf"/>
</dbReference>
<evidence type="ECO:0000259" key="9">
    <source>
        <dbReference type="Pfam" id="PF00884"/>
    </source>
</evidence>
<dbReference type="InterPro" id="IPR040423">
    <property type="entry name" value="PEA_transferase"/>
</dbReference>
<evidence type="ECO:0000256" key="4">
    <source>
        <dbReference type="ARBA" id="ARBA00022679"/>
    </source>
</evidence>
<keyword evidence="12" id="KW-1185">Reference proteome</keyword>
<feature type="domain" description="Sulfatase N-terminal" evidence="9">
    <location>
        <begin position="182"/>
        <end position="472"/>
    </location>
</feature>
<gene>
    <name evidence="11" type="primary">yjdB</name>
    <name evidence="11" type="ORF">HORIV_51380</name>
</gene>
<keyword evidence="3" id="KW-0997">Cell inner membrane</keyword>
<evidence type="ECO:0000313" key="11">
    <source>
        <dbReference type="EMBL" id="BBI52717.1"/>
    </source>
</evidence>
<feature type="transmembrane region" description="Helical" evidence="8">
    <location>
        <begin position="66"/>
        <end position="84"/>
    </location>
</feature>
<evidence type="ECO:0000256" key="7">
    <source>
        <dbReference type="ARBA" id="ARBA00023136"/>
    </source>
</evidence>
<evidence type="ECO:0000256" key="8">
    <source>
        <dbReference type="SAM" id="Phobius"/>
    </source>
</evidence>
<dbReference type="Proteomes" id="UP000289555">
    <property type="component" value="Chromosome"/>
</dbReference>
<organism evidence="11 12">
    <name type="scientific">Vreelandella olivaria</name>
    <dbReference type="NCBI Taxonomy" id="390919"/>
    <lineage>
        <taxon>Bacteria</taxon>
        <taxon>Pseudomonadati</taxon>
        <taxon>Pseudomonadota</taxon>
        <taxon>Gammaproteobacteria</taxon>
        <taxon>Oceanospirillales</taxon>
        <taxon>Halomonadaceae</taxon>
        <taxon>Vreelandella</taxon>
    </lineage>
</organism>
<dbReference type="Pfam" id="PF00884">
    <property type="entry name" value="Sulfatase"/>
    <property type="match status" value="1"/>
</dbReference>
<dbReference type="EMBL" id="AP019416">
    <property type="protein sequence ID" value="BBI52717.1"/>
    <property type="molecule type" value="Genomic_DNA"/>
</dbReference>
<keyword evidence="5 8" id="KW-0812">Transmembrane</keyword>
<proteinExistence type="predicted"/>
<dbReference type="Pfam" id="PF08019">
    <property type="entry name" value="EptA_B_N"/>
    <property type="match status" value="1"/>
</dbReference>
<keyword evidence="4 11" id="KW-0808">Transferase</keyword>
<feature type="transmembrane region" description="Helical" evidence="8">
    <location>
        <begin position="104"/>
        <end position="122"/>
    </location>
</feature>
<dbReference type="GO" id="GO:0016740">
    <property type="term" value="F:transferase activity"/>
    <property type="evidence" value="ECO:0007669"/>
    <property type="project" value="UniProtKB-KW"/>
</dbReference>
<dbReference type="InterPro" id="IPR012549">
    <property type="entry name" value="EptA-like_N"/>
</dbReference>
<dbReference type="PANTHER" id="PTHR30443:SF0">
    <property type="entry name" value="PHOSPHOETHANOLAMINE TRANSFERASE EPTA"/>
    <property type="match status" value="1"/>
</dbReference>
<dbReference type="CDD" id="cd16017">
    <property type="entry name" value="LptA"/>
    <property type="match status" value="1"/>
</dbReference>
<feature type="transmembrane region" description="Helical" evidence="8">
    <location>
        <begin position="29"/>
        <end position="46"/>
    </location>
</feature>
<keyword evidence="7 8" id="KW-0472">Membrane</keyword>
<name>A0ABM7GPQ3_9GAMM</name>
<dbReference type="InterPro" id="IPR058130">
    <property type="entry name" value="PEA_transf_C"/>
</dbReference>
<sequence>MLLIITSLHFIVFLLFSFYWSAKIVLSTLLLLASVVSYFTGSYGVYFDTTMLDNVLQTDTSEAQELLTFGLLFHLLLYFIMPSMALWRVNLKKTPWPKAAVRRLTYWLSGVAVLLVSTILSYQDMSSLMRNNKELRYLITPGNYLVSMVKVLTSEAPSAHSPRLAVGADAVVEPSEGTNPKLLVIVVGEAVRAANWGLNDYQRQTTPELANLASVINFKQVTSCGTSTAVSLPCMFSLPGRRDYDKAYTRQHESLLDVLKRAGLNVMWIENQSGCKGVCDRVENWKITADEYPQLCQEGRCLDEALVYELSHQIKQPTPDDKVIILHQLGNHGPSYYQRYPSNFERFIPTCETADLSQCSQEEITNSYDNATLYTDHILSQIIEILSNQSNYDASMIYLSDHGESLGEKGLYLHGIPYAIAPDEQTHIPMLWWLSPNFSQRESIDVRCLKEIAGNPASHDNLFHSVLGLLNVSTMVYQDELDISKPCSN</sequence>
<evidence type="ECO:0000259" key="10">
    <source>
        <dbReference type="Pfam" id="PF08019"/>
    </source>
</evidence>
<evidence type="ECO:0000313" key="12">
    <source>
        <dbReference type="Proteomes" id="UP000289555"/>
    </source>
</evidence>
<evidence type="ECO:0000256" key="3">
    <source>
        <dbReference type="ARBA" id="ARBA00022519"/>
    </source>
</evidence>
<comment type="subcellular location">
    <subcellularLocation>
        <location evidence="1">Cell inner membrane</location>
        <topology evidence="1">Multi-pass membrane protein</topology>
    </subcellularLocation>
</comment>
<feature type="transmembrane region" description="Helical" evidence="8">
    <location>
        <begin position="6"/>
        <end position="22"/>
    </location>
</feature>
<reference evidence="12" key="1">
    <citation type="journal article" date="2019" name="Microbiol. Resour. Announc.">
        <title>Complete Genome Sequence of Halomonas olivaria, a Moderately Halophilic Bacterium Isolated from Olive Processing Effluents, Obtained by Nanopore Sequencing.</title>
        <authorList>
            <person name="Nagata S."/>
            <person name="Ii K.M."/>
            <person name="Tsukimi T."/>
            <person name="Miura M.C."/>
            <person name="Galipon J."/>
            <person name="Arakawa K."/>
        </authorList>
    </citation>
    <scope>NUCLEOTIDE SEQUENCE [LARGE SCALE GENOMIC DNA]</scope>
    <source>
        <strain evidence="12">TYRC17</strain>
    </source>
</reference>
<accession>A0ABM7GPQ3</accession>
<dbReference type="Gene3D" id="3.40.720.10">
    <property type="entry name" value="Alkaline Phosphatase, subunit A"/>
    <property type="match status" value="1"/>
</dbReference>
<evidence type="ECO:0000256" key="1">
    <source>
        <dbReference type="ARBA" id="ARBA00004429"/>
    </source>
</evidence>